<accession>A0ACC2V459</accession>
<dbReference type="EMBL" id="JASBWT010000031">
    <property type="protein sequence ID" value="KAJ9093392.1"/>
    <property type="molecule type" value="Genomic_DNA"/>
</dbReference>
<keyword evidence="2" id="KW-1185">Reference proteome</keyword>
<dbReference type="Proteomes" id="UP001227268">
    <property type="component" value="Unassembled WGS sequence"/>
</dbReference>
<evidence type="ECO:0000313" key="2">
    <source>
        <dbReference type="Proteomes" id="UP001227268"/>
    </source>
</evidence>
<evidence type="ECO:0000313" key="1">
    <source>
        <dbReference type="EMBL" id="KAJ9093392.1"/>
    </source>
</evidence>
<organism evidence="1 2">
    <name type="scientific">Naganishia friedmannii</name>
    <dbReference type="NCBI Taxonomy" id="89922"/>
    <lineage>
        <taxon>Eukaryota</taxon>
        <taxon>Fungi</taxon>
        <taxon>Dikarya</taxon>
        <taxon>Basidiomycota</taxon>
        <taxon>Agaricomycotina</taxon>
        <taxon>Tremellomycetes</taxon>
        <taxon>Filobasidiales</taxon>
        <taxon>Filobasidiaceae</taxon>
        <taxon>Naganishia</taxon>
    </lineage>
</organism>
<comment type="caution">
    <text evidence="1">The sequence shown here is derived from an EMBL/GenBank/DDBJ whole genome shotgun (WGS) entry which is preliminary data.</text>
</comment>
<name>A0ACC2V459_9TREE</name>
<gene>
    <name evidence="1" type="ORF">QFC21_006422</name>
</gene>
<proteinExistence type="predicted"/>
<reference evidence="1" key="1">
    <citation type="submission" date="2023-04" db="EMBL/GenBank/DDBJ databases">
        <title>Draft Genome sequencing of Naganishia species isolated from polar environments using Oxford Nanopore Technology.</title>
        <authorList>
            <person name="Leo P."/>
            <person name="Venkateswaran K."/>
        </authorList>
    </citation>
    <scope>NUCLEOTIDE SEQUENCE</scope>
    <source>
        <strain evidence="1">MNA-CCFEE 5423</strain>
    </source>
</reference>
<sequence>METAIQALESLSEVRHYPQPQYSSTSAHDRRVNNAQYSVPELHQPPSIIRPARSNAQQGPGPSSMASASHRTILSMPPSSNNSDDGMADGTRSFEHSSLGHDASGDLHIDRHTRDRLLAVYWTHIHNVWPLLYKPEFYASTVHGPLLLAMLAAASAIPTPGKSILNASQADLLFEQARDAVLIRRRKVHASGLTNEKSHPHGGQQDLYHEIAPATSSLQTVQCMLLFSLRQTSNGNKSSAYLWFCHAAAMTLELSLHRVVLDKSKHIPQGEIESRCRVFWSCYVMDKSFSEEMGRPVLLRASTTTTPLPSTLEADEYELWPPPSVSIGQKSRSRSGANQLHIQPMKSRTITCFNATVRLAYLVEQCLDLDNELLMSSTTSSHNESRQLVVMDNAALQEELARIETQKAQLARKLTDWWDRLDPDLRVDFEAKICPPIHFVVNCCWYYSATIFLHSKNIGSKGISGSRSELYLTSHRICSEAAGNIVTLLGCLDRFKILAPASSDIMHMLSHAALFHAYNAAIPNNEFAASAEANFHQCCLWLQEIGSFWAPASVQRQFFEGQRCIVVKGGKELTAKTRPTSGHTCNSAALSGLNVDVISPLQILRHSPSQTTSSLLQQQDSVTGGLQEQSATYIPSSAASNTLNMPDSSDIFRVRSHFWNEFLPNAEQFNADRRESDIGSFANGLSEDLGSLYDLSAVSSSEISRLTGGPPVMAEELNLAAIASLAQGTSHAYPSNAPTHGGHNSGTMANIDPSDWLVTYMLDSLQQNKS</sequence>
<protein>
    <submittedName>
        <fullName evidence="1">Uncharacterized protein</fullName>
    </submittedName>
</protein>